<accession>A0A1I2MY46</accession>
<keyword evidence="5" id="KW-1185">Reference proteome</keyword>
<dbReference type="STRING" id="1529.SAMN04487885_11763"/>
<dbReference type="EMBL" id="QAMZ01000018">
    <property type="protein sequence ID" value="PWL54824.1"/>
    <property type="molecule type" value="Genomic_DNA"/>
</dbReference>
<evidence type="ECO:0000313" key="5">
    <source>
        <dbReference type="Proteomes" id="UP000182135"/>
    </source>
</evidence>
<reference evidence="4 5" key="1">
    <citation type="submission" date="2016-10" db="EMBL/GenBank/DDBJ databases">
        <authorList>
            <person name="de Groot N.N."/>
        </authorList>
    </citation>
    <scope>NUCLEOTIDE SEQUENCE [LARGE SCALE GENOMIC DNA]</scope>
    <source>
        <strain evidence="4 5">NLAE-zl-G419</strain>
    </source>
</reference>
<dbReference type="AlphaFoldDB" id="A0A1I2MY46"/>
<dbReference type="Proteomes" id="UP000246114">
    <property type="component" value="Unassembled WGS sequence"/>
</dbReference>
<dbReference type="EMBL" id="FOOE01000017">
    <property type="protein sequence ID" value="SFF96038.1"/>
    <property type="molecule type" value="Genomic_DNA"/>
</dbReference>
<gene>
    <name evidence="3" type="ORF">DBY38_03305</name>
    <name evidence="4" type="ORF">SAMN04487885_11763</name>
</gene>
<dbReference type="Proteomes" id="UP000182135">
    <property type="component" value="Unassembled WGS sequence"/>
</dbReference>
<protein>
    <submittedName>
        <fullName evidence="4">Uncharacterized protein</fullName>
    </submittedName>
</protein>
<reference evidence="3 6" key="2">
    <citation type="submission" date="2018-03" db="EMBL/GenBank/DDBJ databases">
        <title>The uncultured portion of the human microbiome is neutrally assembled.</title>
        <authorList>
            <person name="Jeraldo P."/>
            <person name="Boardman L."/>
            <person name="White B.A."/>
            <person name="Nelson H."/>
            <person name="Goldenfeld N."/>
            <person name="Chia N."/>
        </authorList>
    </citation>
    <scope>NUCLEOTIDE SEQUENCE [LARGE SCALE GENOMIC DNA]</scope>
    <source>
        <strain evidence="3">CIM:MAG 903</strain>
    </source>
</reference>
<evidence type="ECO:0000256" key="2">
    <source>
        <dbReference type="SAM" id="Phobius"/>
    </source>
</evidence>
<sequence length="273" mass="30764">MKRKPSIFSREYERKMKRRKVGIISLIVIVVLILGFLVFGDYAKPFIKDKIGFISAKINKGEEKNEETAKDIVEDEKTPDSEEKENITDKAPEEKEMSYDVTVSDGVTVKALYDEKDGTKSFKFIEPGSNKVSFDINKSSQQMLLLDESSQKMVLQDINGSTKDITLETYVSSSGTQFLRTNILGTNPGYVWTKSPKFIDDTHIVYISQLPWFNKEGRYYVWILDVTTNSHSNINGLEGASITIGAWEDNGINIDIDGNKFILNSNGSATKVN</sequence>
<feature type="transmembrane region" description="Helical" evidence="2">
    <location>
        <begin position="21"/>
        <end position="40"/>
    </location>
</feature>
<dbReference type="eggNOG" id="ENOG5032S5I">
    <property type="taxonomic scope" value="Bacteria"/>
</dbReference>
<proteinExistence type="predicted"/>
<keyword evidence="2" id="KW-1133">Transmembrane helix</keyword>
<evidence type="ECO:0000256" key="1">
    <source>
        <dbReference type="SAM" id="MobiDB-lite"/>
    </source>
</evidence>
<feature type="region of interest" description="Disordered" evidence="1">
    <location>
        <begin position="65"/>
        <end position="95"/>
    </location>
</feature>
<evidence type="ECO:0000313" key="6">
    <source>
        <dbReference type="Proteomes" id="UP000246114"/>
    </source>
</evidence>
<evidence type="ECO:0000313" key="3">
    <source>
        <dbReference type="EMBL" id="PWL54824.1"/>
    </source>
</evidence>
<dbReference type="RefSeq" id="WP_027639165.1">
    <property type="nucleotide sequence ID" value="NZ_BAAACD010000003.1"/>
</dbReference>
<evidence type="ECO:0000313" key="4">
    <source>
        <dbReference type="EMBL" id="SFF96038.1"/>
    </source>
</evidence>
<organism evidence="4 5">
    <name type="scientific">Clostridium cadaveris</name>
    <dbReference type="NCBI Taxonomy" id="1529"/>
    <lineage>
        <taxon>Bacteria</taxon>
        <taxon>Bacillati</taxon>
        <taxon>Bacillota</taxon>
        <taxon>Clostridia</taxon>
        <taxon>Eubacteriales</taxon>
        <taxon>Clostridiaceae</taxon>
        <taxon>Clostridium</taxon>
    </lineage>
</organism>
<keyword evidence="2" id="KW-0472">Membrane</keyword>
<dbReference type="GeneID" id="90545453"/>
<keyword evidence="2" id="KW-0812">Transmembrane</keyword>
<dbReference type="OrthoDB" id="1952449at2"/>
<name>A0A1I2MY46_9CLOT</name>